<feature type="domain" description="Helicase ATP-binding" evidence="13">
    <location>
        <begin position="211"/>
        <end position="377"/>
    </location>
</feature>
<gene>
    <name evidence="12 15" type="primary">priA</name>
    <name evidence="15" type="ORF">HZF06_10390</name>
</gene>
<dbReference type="AlphaFoldDB" id="A0A7D6VTT1"/>
<evidence type="ECO:0000259" key="14">
    <source>
        <dbReference type="PROSITE" id="PS51194"/>
    </source>
</evidence>
<evidence type="ECO:0000256" key="7">
    <source>
        <dbReference type="ARBA" id="ARBA00022833"/>
    </source>
</evidence>
<keyword evidence="7 12" id="KW-0862">Zinc</keyword>
<evidence type="ECO:0000313" key="15">
    <source>
        <dbReference type="EMBL" id="QLY81969.1"/>
    </source>
</evidence>
<comment type="cofactor">
    <cofactor evidence="12">
        <name>Zn(2+)</name>
        <dbReference type="ChEBI" id="CHEBI:29105"/>
    </cofactor>
    <text evidence="12">Binds 2 zinc ions per subunit.</text>
</comment>
<comment type="catalytic activity">
    <reaction evidence="11 12">
        <text>ATP + H2O = ADP + phosphate + H(+)</text>
        <dbReference type="Rhea" id="RHEA:13065"/>
        <dbReference type="ChEBI" id="CHEBI:15377"/>
        <dbReference type="ChEBI" id="CHEBI:15378"/>
        <dbReference type="ChEBI" id="CHEBI:30616"/>
        <dbReference type="ChEBI" id="CHEBI:43474"/>
        <dbReference type="ChEBI" id="CHEBI:456216"/>
        <dbReference type="EC" id="5.6.2.4"/>
    </reaction>
</comment>
<dbReference type="RefSeq" id="WP_181603455.1">
    <property type="nucleotide sequence ID" value="NZ_CP059378.1"/>
</dbReference>
<dbReference type="InterPro" id="IPR027417">
    <property type="entry name" value="P-loop_NTPase"/>
</dbReference>
<evidence type="ECO:0000256" key="6">
    <source>
        <dbReference type="ARBA" id="ARBA00022806"/>
    </source>
</evidence>
<evidence type="ECO:0000256" key="3">
    <source>
        <dbReference type="ARBA" id="ARBA00022723"/>
    </source>
</evidence>
<dbReference type="HAMAP" id="MF_00983">
    <property type="entry name" value="PriA"/>
    <property type="match status" value="1"/>
</dbReference>
<dbReference type="InterPro" id="IPR011545">
    <property type="entry name" value="DEAD/DEAH_box_helicase_dom"/>
</dbReference>
<dbReference type="PANTHER" id="PTHR30580:SF0">
    <property type="entry name" value="PRIMOSOMAL PROTEIN N"/>
    <property type="match status" value="1"/>
</dbReference>
<dbReference type="FunFam" id="3.40.50.300:FF:000489">
    <property type="entry name" value="Primosome assembly protein PriA"/>
    <property type="match status" value="1"/>
</dbReference>
<dbReference type="NCBIfam" id="NF004066">
    <property type="entry name" value="PRK05580.1-3"/>
    <property type="match status" value="1"/>
</dbReference>
<dbReference type="SMART" id="SM00487">
    <property type="entry name" value="DEXDc"/>
    <property type="match status" value="1"/>
</dbReference>
<evidence type="ECO:0000256" key="8">
    <source>
        <dbReference type="ARBA" id="ARBA00022840"/>
    </source>
</evidence>
<evidence type="ECO:0000259" key="13">
    <source>
        <dbReference type="PROSITE" id="PS51192"/>
    </source>
</evidence>
<dbReference type="CDD" id="cd17929">
    <property type="entry name" value="DEXHc_priA"/>
    <property type="match status" value="1"/>
</dbReference>
<dbReference type="Gene3D" id="3.40.1440.60">
    <property type="entry name" value="PriA, 3(prime) DNA-binding domain"/>
    <property type="match status" value="1"/>
</dbReference>
<dbReference type="GO" id="GO:0005524">
    <property type="term" value="F:ATP binding"/>
    <property type="evidence" value="ECO:0007669"/>
    <property type="project" value="UniProtKB-UniRule"/>
</dbReference>
<reference evidence="15 16" key="1">
    <citation type="submission" date="2020-07" db="EMBL/GenBank/DDBJ databases">
        <title>Electron transfer.</title>
        <authorList>
            <person name="Huang L."/>
            <person name="Liu X."/>
            <person name="Zhou S."/>
        </authorList>
    </citation>
    <scope>NUCLEOTIDE SEQUENCE [LARGE SCALE GENOMIC DNA]</scope>
    <source>
        <strain evidence="15 16">Lx1</strain>
    </source>
</reference>
<feature type="binding site" evidence="12">
    <location>
        <position position="481"/>
    </location>
    <ligand>
        <name>Zn(2+)</name>
        <dbReference type="ChEBI" id="CHEBI:29105"/>
        <label>1</label>
    </ligand>
</feature>
<dbReference type="GO" id="GO:0006270">
    <property type="term" value="P:DNA replication initiation"/>
    <property type="evidence" value="ECO:0007669"/>
    <property type="project" value="TreeGrafter"/>
</dbReference>
<accession>A0A7D6VTT1</accession>
<feature type="binding site" evidence="12">
    <location>
        <position position="439"/>
    </location>
    <ligand>
        <name>Zn(2+)</name>
        <dbReference type="ChEBI" id="CHEBI:29105"/>
        <label>1</label>
    </ligand>
</feature>
<dbReference type="Pfam" id="PF00271">
    <property type="entry name" value="Helicase_C"/>
    <property type="match status" value="1"/>
</dbReference>
<feature type="binding site" evidence="12">
    <location>
        <position position="465"/>
    </location>
    <ligand>
        <name>Zn(2+)</name>
        <dbReference type="ChEBI" id="CHEBI:29105"/>
        <label>2</label>
    </ligand>
</feature>
<dbReference type="InterPro" id="IPR041222">
    <property type="entry name" value="PriA_3primeBD"/>
</dbReference>
<evidence type="ECO:0000313" key="16">
    <source>
        <dbReference type="Proteomes" id="UP000512286"/>
    </source>
</evidence>
<dbReference type="InterPro" id="IPR001650">
    <property type="entry name" value="Helicase_C-like"/>
</dbReference>
<evidence type="ECO:0000256" key="12">
    <source>
        <dbReference type="HAMAP-Rule" id="MF_00983"/>
    </source>
</evidence>
<feature type="binding site" evidence="12">
    <location>
        <position position="478"/>
    </location>
    <ligand>
        <name>Zn(2+)</name>
        <dbReference type="ChEBI" id="CHEBI:29105"/>
        <label>1</label>
    </ligand>
</feature>
<dbReference type="GO" id="GO:0016787">
    <property type="term" value="F:hydrolase activity"/>
    <property type="evidence" value="ECO:0007669"/>
    <property type="project" value="UniProtKB-KW"/>
</dbReference>
<evidence type="ECO:0000256" key="5">
    <source>
        <dbReference type="ARBA" id="ARBA00022801"/>
    </source>
</evidence>
<dbReference type="GO" id="GO:0008270">
    <property type="term" value="F:zinc ion binding"/>
    <property type="evidence" value="ECO:0007669"/>
    <property type="project" value="UniProtKB-UniRule"/>
</dbReference>
<keyword evidence="9 12" id="KW-0238">DNA-binding</keyword>
<dbReference type="GO" id="GO:0043138">
    <property type="term" value="F:3'-5' DNA helicase activity"/>
    <property type="evidence" value="ECO:0007669"/>
    <property type="project" value="UniProtKB-EC"/>
</dbReference>
<dbReference type="PANTHER" id="PTHR30580">
    <property type="entry name" value="PRIMOSOMAL PROTEIN N"/>
    <property type="match status" value="1"/>
</dbReference>
<dbReference type="InterPro" id="IPR014001">
    <property type="entry name" value="Helicase_ATP-bd"/>
</dbReference>
<dbReference type="InterPro" id="IPR005259">
    <property type="entry name" value="PriA"/>
</dbReference>
<name>A0A7D6VTT1_9CLOT</name>
<keyword evidence="10 12" id="KW-0413">Isomerase</keyword>
<dbReference type="Gene3D" id="3.40.50.300">
    <property type="entry name" value="P-loop containing nucleotide triphosphate hydrolases"/>
    <property type="match status" value="2"/>
</dbReference>
<keyword evidence="3 12" id="KW-0479">Metal-binding</keyword>
<dbReference type="InterPro" id="IPR042115">
    <property type="entry name" value="PriA_3primeBD_sf"/>
</dbReference>
<feature type="binding site" evidence="12">
    <location>
        <position position="451"/>
    </location>
    <ligand>
        <name>Zn(2+)</name>
        <dbReference type="ChEBI" id="CHEBI:29105"/>
        <label>2</label>
    </ligand>
</feature>
<dbReference type="GO" id="GO:0003677">
    <property type="term" value="F:DNA binding"/>
    <property type="evidence" value="ECO:0007669"/>
    <property type="project" value="UniProtKB-UniRule"/>
</dbReference>
<evidence type="ECO:0000256" key="11">
    <source>
        <dbReference type="ARBA" id="ARBA00048988"/>
    </source>
</evidence>
<feature type="binding site" evidence="12">
    <location>
        <position position="468"/>
    </location>
    <ligand>
        <name>Zn(2+)</name>
        <dbReference type="ChEBI" id="CHEBI:29105"/>
        <label>2</label>
    </ligand>
</feature>
<dbReference type="GO" id="GO:0006269">
    <property type="term" value="P:DNA replication, synthesis of primer"/>
    <property type="evidence" value="ECO:0007669"/>
    <property type="project" value="UniProtKB-KW"/>
</dbReference>
<comment type="function">
    <text evidence="12">Initiates the restart of stalled replication forks, which reloads the replicative helicase on sites other than the origin of replication. Recognizes and binds to abandoned replication forks and remodels them to uncover a helicase loading site. Promotes assembly of the primosome at these replication forks.</text>
</comment>
<keyword evidence="5 12" id="KW-0378">Hydrolase</keyword>
<dbReference type="InterPro" id="IPR041236">
    <property type="entry name" value="PriA_C"/>
</dbReference>
<dbReference type="SMART" id="SM00490">
    <property type="entry name" value="HELICc"/>
    <property type="match status" value="1"/>
</dbReference>
<sequence>MKLFAQVVINNDAVSVDKLFTYKIPEKFVYDIKLGHRVLVPFGMGNRFYEGFVIGIQENNESGFNNIKSLINILDKEPILKNESLLLFEFLVNRYLCKKIESIRLLIPTGIMRGVKEKKKEVICFNKELDGKLGSKDEYIKIVDFIKINNGKYMKSQLINDFNYSSYMINKLISEEYLVKLDEKVNRLDIREYDFYDTFELNEEQQNAFNNIVFSKEKLFLLKGVTGSGKTEVYMRLAKKMLEEEKSTLILVPEISLTPQMIERFKGRFGNLVAVFHSKLSQGERFDEWHRVSEGKVKLVVGARSAIFLPFKNLGLIVVDEEHEGTYKSEQNPKYHTREVAEYLSEISECKVVFASATPSVESYYYGLTSKYKLIELKNRVASKKMPKMKIIDMREELKNNNKSMFSRELYEKISLNLKDKNQSIIFLNRRGHSTFVSCRQCGYVYKCHHCDISMTYHNNGYLICHYCGTAKKIDNNCPKCGSKYIKYFGAGTEKIEGEIKRLFPKARVLRMDVDTTRNKNSYEKIYNSFKHGEADILIGTQMITKGLDFPNVTLVGVIAADMSLNLPDYRAAERTFQLITQVGGRAGRGDKEGEVIVQTYTPEHYSIIHSMNNDYEALFKEEILMRKDFNYPPFGKIFLIHCSSKNEDLLKNFMKDLGNHLNKTLAEYELEMLGPCSSIISKIKENYRWQIVLKGDLSEETCKFIKDRVYETYSNVYNEIRVSIDINPNSLI</sequence>
<dbReference type="EMBL" id="CP059378">
    <property type="protein sequence ID" value="QLY81969.1"/>
    <property type="molecule type" value="Genomic_DNA"/>
</dbReference>
<feature type="domain" description="Helicase C-terminal" evidence="14">
    <location>
        <begin position="473"/>
        <end position="631"/>
    </location>
</feature>
<dbReference type="Pfam" id="PF18074">
    <property type="entry name" value="PriA_C"/>
    <property type="match status" value="1"/>
</dbReference>
<dbReference type="GO" id="GO:1990077">
    <property type="term" value="C:primosome complex"/>
    <property type="evidence" value="ECO:0007669"/>
    <property type="project" value="UniProtKB-UniRule"/>
</dbReference>
<dbReference type="InterPro" id="IPR040498">
    <property type="entry name" value="PriA_CRR"/>
</dbReference>
<dbReference type="SUPFAM" id="SSF52540">
    <property type="entry name" value="P-loop containing nucleoside triphosphate hydrolases"/>
    <property type="match status" value="1"/>
</dbReference>
<dbReference type="GO" id="GO:0006310">
    <property type="term" value="P:DNA recombination"/>
    <property type="evidence" value="ECO:0007669"/>
    <property type="project" value="InterPro"/>
</dbReference>
<dbReference type="NCBIfam" id="TIGR00595">
    <property type="entry name" value="priA"/>
    <property type="match status" value="1"/>
</dbReference>
<keyword evidence="4 12" id="KW-0547">Nucleotide-binding</keyword>
<evidence type="ECO:0000256" key="4">
    <source>
        <dbReference type="ARBA" id="ARBA00022741"/>
    </source>
</evidence>
<keyword evidence="8 12" id="KW-0067">ATP-binding</keyword>
<comment type="catalytic activity">
    <reaction evidence="12">
        <text>Couples ATP hydrolysis with the unwinding of duplex DNA by translocating in the 3'-5' direction.</text>
        <dbReference type="EC" id="5.6.2.4"/>
    </reaction>
</comment>
<comment type="similarity">
    <text evidence="12">Belongs to the helicase family. PriA subfamily.</text>
</comment>
<organism evidence="15 16">
    <name type="scientific">Clostridium intestinale</name>
    <dbReference type="NCBI Taxonomy" id="36845"/>
    <lineage>
        <taxon>Bacteria</taxon>
        <taxon>Bacillati</taxon>
        <taxon>Bacillota</taxon>
        <taxon>Clostridia</taxon>
        <taxon>Eubacteriales</taxon>
        <taxon>Clostridiaceae</taxon>
        <taxon>Clostridium</taxon>
    </lineage>
</organism>
<dbReference type="GO" id="GO:0006302">
    <property type="term" value="P:double-strand break repair"/>
    <property type="evidence" value="ECO:0007669"/>
    <property type="project" value="InterPro"/>
</dbReference>
<evidence type="ECO:0000256" key="1">
    <source>
        <dbReference type="ARBA" id="ARBA00022515"/>
    </source>
</evidence>
<keyword evidence="1 12" id="KW-0639">Primosome</keyword>
<dbReference type="PROSITE" id="PS51194">
    <property type="entry name" value="HELICASE_CTER"/>
    <property type="match status" value="1"/>
</dbReference>
<proteinExistence type="inferred from homology"/>
<feature type="binding site" evidence="12">
    <location>
        <position position="448"/>
    </location>
    <ligand>
        <name>Zn(2+)</name>
        <dbReference type="ChEBI" id="CHEBI:29105"/>
        <label>2</label>
    </ligand>
</feature>
<evidence type="ECO:0000256" key="9">
    <source>
        <dbReference type="ARBA" id="ARBA00023125"/>
    </source>
</evidence>
<protein>
    <recommendedName>
        <fullName evidence="12">Replication restart protein PriA</fullName>
    </recommendedName>
    <alternativeName>
        <fullName evidence="12">ATP-dependent DNA helicase PriA</fullName>
        <ecNumber evidence="12">5.6.2.4</ecNumber>
    </alternativeName>
    <alternativeName>
        <fullName evidence="12">DNA 3'-5' helicase PriA</fullName>
    </alternativeName>
</protein>
<dbReference type="KEGG" id="cint:HZF06_10390"/>
<dbReference type="Pfam" id="PF17764">
    <property type="entry name" value="PriA_3primeBD"/>
    <property type="match status" value="1"/>
</dbReference>
<dbReference type="CDD" id="cd18804">
    <property type="entry name" value="SF2_C_priA"/>
    <property type="match status" value="1"/>
</dbReference>
<dbReference type="Proteomes" id="UP000512286">
    <property type="component" value="Chromosome"/>
</dbReference>
<dbReference type="Pfam" id="PF18319">
    <property type="entry name" value="Zn_ribbon_PriA"/>
    <property type="match status" value="1"/>
</dbReference>
<dbReference type="PROSITE" id="PS51192">
    <property type="entry name" value="HELICASE_ATP_BIND_1"/>
    <property type="match status" value="1"/>
</dbReference>
<evidence type="ECO:0000256" key="2">
    <source>
        <dbReference type="ARBA" id="ARBA00022705"/>
    </source>
</evidence>
<keyword evidence="2 12" id="KW-0235">DNA replication</keyword>
<dbReference type="EC" id="5.6.2.4" evidence="12"/>
<evidence type="ECO:0000256" key="10">
    <source>
        <dbReference type="ARBA" id="ARBA00023235"/>
    </source>
</evidence>
<comment type="subunit">
    <text evidence="12">Component of the replication restart primosome.</text>
</comment>
<keyword evidence="6 12" id="KW-0347">Helicase</keyword>
<feature type="binding site" evidence="12">
    <location>
        <position position="442"/>
    </location>
    <ligand>
        <name>Zn(2+)</name>
        <dbReference type="ChEBI" id="CHEBI:29105"/>
        <label>1</label>
    </ligand>
</feature>
<dbReference type="Pfam" id="PF00270">
    <property type="entry name" value="DEAD"/>
    <property type="match status" value="1"/>
</dbReference>